<keyword evidence="6" id="KW-1185">Reference proteome</keyword>
<dbReference type="InParanoid" id="A0A420XRP2"/>
<feature type="active site" description="Tele-phosphohistidine intermediate" evidence="3">
    <location>
        <position position="15"/>
    </location>
</feature>
<organism evidence="5 6">
    <name type="scientific">Motilibacter peucedani</name>
    <dbReference type="NCBI Taxonomy" id="598650"/>
    <lineage>
        <taxon>Bacteria</taxon>
        <taxon>Bacillati</taxon>
        <taxon>Actinomycetota</taxon>
        <taxon>Actinomycetes</taxon>
        <taxon>Motilibacterales</taxon>
        <taxon>Motilibacteraceae</taxon>
        <taxon>Motilibacter</taxon>
    </lineage>
</organism>
<dbReference type="InterPro" id="IPR013078">
    <property type="entry name" value="His_Pase_superF_clade-1"/>
</dbReference>
<dbReference type="OrthoDB" id="5449373at2"/>
<dbReference type="SUPFAM" id="SSF53254">
    <property type="entry name" value="Phosphoglycerate mutase-like"/>
    <property type="match status" value="1"/>
</dbReference>
<dbReference type="SMART" id="SM00855">
    <property type="entry name" value="PGAM"/>
    <property type="match status" value="1"/>
</dbReference>
<dbReference type="InterPro" id="IPR001345">
    <property type="entry name" value="PG/BPGM_mutase_AS"/>
</dbReference>
<evidence type="ECO:0000256" key="3">
    <source>
        <dbReference type="PIRSR" id="PIRSR613078-1"/>
    </source>
</evidence>
<protein>
    <submittedName>
        <fullName evidence="5">Broad specificity phosphatase PhoE</fullName>
    </submittedName>
</protein>
<dbReference type="AlphaFoldDB" id="A0A420XRP2"/>
<evidence type="ECO:0000313" key="6">
    <source>
        <dbReference type="Proteomes" id="UP000281955"/>
    </source>
</evidence>
<dbReference type="Gene3D" id="3.40.50.1240">
    <property type="entry name" value="Phosphoglycerate mutase-like"/>
    <property type="match status" value="1"/>
</dbReference>
<keyword evidence="1" id="KW-0324">Glycolysis</keyword>
<feature type="binding site" evidence="4">
    <location>
        <begin position="14"/>
        <end position="21"/>
    </location>
    <ligand>
        <name>substrate</name>
    </ligand>
</feature>
<dbReference type="GO" id="GO:0005737">
    <property type="term" value="C:cytoplasm"/>
    <property type="evidence" value="ECO:0007669"/>
    <property type="project" value="TreeGrafter"/>
</dbReference>
<sequence>MVDRREPERLWLLRHGESTGNVADRAAREAGAARLDLDVRDPDVPLTDTGRSQAQTVGAWLRELEEPPEVVLCSPYARATATAELALRAGGLDLVPAPDERLRERDLGVLDGFTGRGIREAMPEEAARRAHLGKFYYRPPGGESWADVALRVRSVLSDVRAEHPGGRVLVVSHQAVIMCFRYALERLDEKGVLAIDSDEPLANCGTTTYAAAEGRLVLRSYNRVSHVAESATVTAEPDASARVV</sequence>
<evidence type="ECO:0000256" key="1">
    <source>
        <dbReference type="ARBA" id="ARBA00023152"/>
    </source>
</evidence>
<evidence type="ECO:0000313" key="5">
    <source>
        <dbReference type="EMBL" id="RKS77548.1"/>
    </source>
</evidence>
<feature type="binding site" evidence="4">
    <location>
        <position position="78"/>
    </location>
    <ligand>
        <name>substrate</name>
    </ligand>
</feature>
<evidence type="ECO:0000256" key="2">
    <source>
        <dbReference type="ARBA" id="ARBA00023235"/>
    </source>
</evidence>
<proteinExistence type="predicted"/>
<dbReference type="PANTHER" id="PTHR48100">
    <property type="entry name" value="BROAD-SPECIFICITY PHOSPHATASE YOR283W-RELATED"/>
    <property type="match status" value="1"/>
</dbReference>
<dbReference type="CDD" id="cd07067">
    <property type="entry name" value="HP_PGM_like"/>
    <property type="match status" value="1"/>
</dbReference>
<evidence type="ECO:0000256" key="4">
    <source>
        <dbReference type="PIRSR" id="PIRSR613078-2"/>
    </source>
</evidence>
<reference evidence="5 6" key="1">
    <citation type="submission" date="2018-10" db="EMBL/GenBank/DDBJ databases">
        <title>Genomic Encyclopedia of Archaeal and Bacterial Type Strains, Phase II (KMG-II): from individual species to whole genera.</title>
        <authorList>
            <person name="Goeker M."/>
        </authorList>
    </citation>
    <scope>NUCLEOTIDE SEQUENCE [LARGE SCALE GENOMIC DNA]</scope>
    <source>
        <strain evidence="5 6">RP-AC37</strain>
    </source>
</reference>
<dbReference type="PROSITE" id="PS00175">
    <property type="entry name" value="PG_MUTASE"/>
    <property type="match status" value="1"/>
</dbReference>
<dbReference type="Pfam" id="PF00300">
    <property type="entry name" value="His_Phos_1"/>
    <property type="match status" value="1"/>
</dbReference>
<dbReference type="Proteomes" id="UP000281955">
    <property type="component" value="Unassembled WGS sequence"/>
</dbReference>
<dbReference type="GO" id="GO:0016791">
    <property type="term" value="F:phosphatase activity"/>
    <property type="evidence" value="ECO:0007669"/>
    <property type="project" value="TreeGrafter"/>
</dbReference>
<comment type="caution">
    <text evidence="5">The sequence shown here is derived from an EMBL/GenBank/DDBJ whole genome shotgun (WGS) entry which is preliminary data.</text>
</comment>
<dbReference type="EMBL" id="RBWV01000010">
    <property type="protein sequence ID" value="RKS77548.1"/>
    <property type="molecule type" value="Genomic_DNA"/>
</dbReference>
<feature type="active site" description="Proton donor/acceptor" evidence="3">
    <location>
        <position position="104"/>
    </location>
</feature>
<dbReference type="InterPro" id="IPR050275">
    <property type="entry name" value="PGM_Phosphatase"/>
</dbReference>
<name>A0A420XRP2_9ACTN</name>
<dbReference type="InterPro" id="IPR029033">
    <property type="entry name" value="His_PPase_superfam"/>
</dbReference>
<gene>
    <name evidence="5" type="ORF">CLV35_1237</name>
</gene>
<dbReference type="PANTHER" id="PTHR48100:SF1">
    <property type="entry name" value="HISTIDINE PHOSPHATASE FAMILY PROTEIN-RELATED"/>
    <property type="match status" value="1"/>
</dbReference>
<keyword evidence="2" id="KW-0413">Isomerase</keyword>
<accession>A0A420XRP2</accession>
<dbReference type="RefSeq" id="WP_121192573.1">
    <property type="nucleotide sequence ID" value="NZ_RBWV01000010.1"/>
</dbReference>